<reference evidence="1" key="1">
    <citation type="submission" date="2021-04" db="EMBL/GenBank/DDBJ databases">
        <authorList>
            <consortium name="Wellcome Sanger Institute Data Sharing"/>
        </authorList>
    </citation>
    <scope>NUCLEOTIDE SEQUENCE [LARGE SCALE GENOMIC DNA]</scope>
</reference>
<organism evidence="1 2">
    <name type="scientific">Anabas testudineus</name>
    <name type="common">Climbing perch</name>
    <name type="synonym">Anthias testudineus</name>
    <dbReference type="NCBI Taxonomy" id="64144"/>
    <lineage>
        <taxon>Eukaryota</taxon>
        <taxon>Metazoa</taxon>
        <taxon>Chordata</taxon>
        <taxon>Craniata</taxon>
        <taxon>Vertebrata</taxon>
        <taxon>Euteleostomi</taxon>
        <taxon>Actinopterygii</taxon>
        <taxon>Neopterygii</taxon>
        <taxon>Teleostei</taxon>
        <taxon>Neoteleostei</taxon>
        <taxon>Acanthomorphata</taxon>
        <taxon>Anabantaria</taxon>
        <taxon>Anabantiformes</taxon>
        <taxon>Anabantoidei</taxon>
        <taxon>Anabantidae</taxon>
        <taxon>Anabas</taxon>
    </lineage>
</organism>
<evidence type="ECO:0000313" key="1">
    <source>
        <dbReference type="Ensembl" id="ENSATEP00000071468.1"/>
    </source>
</evidence>
<dbReference type="Ensembl" id="ENSATET00000050577.1">
    <property type="protein sequence ID" value="ENSATEP00000071468.1"/>
    <property type="gene ID" value="ENSATEG00000026160.1"/>
</dbReference>
<dbReference type="AlphaFoldDB" id="A0A7N6C1Z3"/>
<sequence length="99" mass="10595">GIPAQHKTTSGFCNMLNVSGHLDASGAAFPHSVGHGSTRRVNHGHEAHKAKVVCLKVDIICIKELVIFVSVCDTTGAHRCFACLNGIVHPQTRHFQSLA</sequence>
<reference evidence="1" key="2">
    <citation type="submission" date="2025-08" db="UniProtKB">
        <authorList>
            <consortium name="Ensembl"/>
        </authorList>
    </citation>
    <scope>IDENTIFICATION</scope>
</reference>
<proteinExistence type="predicted"/>
<dbReference type="InParanoid" id="A0A7N6C1Z3"/>
<accession>A0A7N6C1Z3</accession>
<reference evidence="1" key="3">
    <citation type="submission" date="2025-09" db="UniProtKB">
        <authorList>
            <consortium name="Ensembl"/>
        </authorList>
    </citation>
    <scope>IDENTIFICATION</scope>
</reference>
<dbReference type="Proteomes" id="UP000265040">
    <property type="component" value="Chromosome 11"/>
</dbReference>
<dbReference type="GeneTree" id="ENSGT00940000177056"/>
<protein>
    <submittedName>
        <fullName evidence="1">Uncharacterized protein</fullName>
    </submittedName>
</protein>
<name>A0A7N6C1Z3_ANATE</name>
<evidence type="ECO:0000313" key="2">
    <source>
        <dbReference type="Proteomes" id="UP000265040"/>
    </source>
</evidence>
<dbReference type="OrthoDB" id="8865836at2759"/>
<keyword evidence="2" id="KW-1185">Reference proteome</keyword>